<comment type="similarity">
    <text evidence="1 5">Belongs to the 5-formyltetrahydrofolate cyclo-ligase family.</text>
</comment>
<evidence type="ECO:0000256" key="2">
    <source>
        <dbReference type="ARBA" id="ARBA00022741"/>
    </source>
</evidence>
<evidence type="ECO:0000256" key="1">
    <source>
        <dbReference type="ARBA" id="ARBA00010638"/>
    </source>
</evidence>
<protein>
    <recommendedName>
        <fullName evidence="5">5-formyltetrahydrofolate cyclo-ligase</fullName>
        <ecNumber evidence="5">6.3.3.2</ecNumber>
    </recommendedName>
</protein>
<evidence type="ECO:0000256" key="5">
    <source>
        <dbReference type="RuleBase" id="RU361279"/>
    </source>
</evidence>
<accession>A0A098M9C8</accession>
<evidence type="ECO:0000313" key="7">
    <source>
        <dbReference type="Proteomes" id="UP000029734"/>
    </source>
</evidence>
<dbReference type="InterPro" id="IPR024185">
    <property type="entry name" value="FTHF_cligase-like_sf"/>
</dbReference>
<dbReference type="AlphaFoldDB" id="A0A098M9C8"/>
<dbReference type="EC" id="6.3.3.2" evidence="5"/>
<dbReference type="GO" id="GO:0030272">
    <property type="term" value="F:5-formyltetrahydrofolate cyclo-ligase activity"/>
    <property type="evidence" value="ECO:0007669"/>
    <property type="project" value="UniProtKB-EC"/>
</dbReference>
<evidence type="ECO:0000256" key="4">
    <source>
        <dbReference type="PIRSR" id="PIRSR006806-1"/>
    </source>
</evidence>
<dbReference type="PANTHER" id="PTHR23407:SF1">
    <property type="entry name" value="5-FORMYLTETRAHYDROFOLATE CYCLO-LIGASE"/>
    <property type="match status" value="1"/>
</dbReference>
<dbReference type="PANTHER" id="PTHR23407">
    <property type="entry name" value="ATPASE INHIBITOR/5-FORMYLTETRAHYDROFOLATE CYCLO-LIGASE"/>
    <property type="match status" value="1"/>
</dbReference>
<feature type="binding site" evidence="4">
    <location>
        <begin position="12"/>
        <end position="16"/>
    </location>
    <ligand>
        <name>ATP</name>
        <dbReference type="ChEBI" id="CHEBI:30616"/>
    </ligand>
</feature>
<dbReference type="Gene3D" id="3.40.50.10420">
    <property type="entry name" value="NagB/RpiA/CoA transferase-like"/>
    <property type="match status" value="1"/>
</dbReference>
<evidence type="ECO:0000256" key="3">
    <source>
        <dbReference type="ARBA" id="ARBA00022840"/>
    </source>
</evidence>
<dbReference type="GO" id="GO:0005524">
    <property type="term" value="F:ATP binding"/>
    <property type="evidence" value="ECO:0007669"/>
    <property type="project" value="UniProtKB-KW"/>
</dbReference>
<dbReference type="Pfam" id="PF01812">
    <property type="entry name" value="5-FTHF_cyc-lig"/>
    <property type="match status" value="1"/>
</dbReference>
<dbReference type="eggNOG" id="COG0212">
    <property type="taxonomic scope" value="Bacteria"/>
</dbReference>
<evidence type="ECO:0000313" key="6">
    <source>
        <dbReference type="EMBL" id="KGE19155.1"/>
    </source>
</evidence>
<feature type="binding site" evidence="4">
    <location>
        <begin position="143"/>
        <end position="151"/>
    </location>
    <ligand>
        <name>ATP</name>
        <dbReference type="ChEBI" id="CHEBI:30616"/>
    </ligand>
</feature>
<dbReference type="STRING" id="268407.PWYN_07185"/>
<keyword evidence="5" id="KW-0479">Metal-binding</keyword>
<dbReference type="InterPro" id="IPR037171">
    <property type="entry name" value="NagB/RpiA_transferase-like"/>
</dbReference>
<keyword evidence="2 4" id="KW-0547">Nucleotide-binding</keyword>
<dbReference type="PIRSF" id="PIRSF006806">
    <property type="entry name" value="FTHF_cligase"/>
    <property type="match status" value="1"/>
</dbReference>
<feature type="binding site" evidence="4">
    <location>
        <position position="58"/>
    </location>
    <ligand>
        <name>substrate</name>
    </ligand>
</feature>
<sequence>MSGHDVILAEEKQELRRQKAVARDRLSPDQREYFSSLVCGHAWKFLQMNHAASLMTYVAFRSELDTRPMIGKAWEEQWEVYLPRVLPGSGTMAVHRVHSWNEMAPGAYGIPEPIVPEETDSTLHSLPSIVFVPGLAFDKRGGRLGYGRGYYDRLRATWESVILDAEKPPIWIGLAYGMQLVEKVPMDIHDAFMDFLITEDGILDCREEN</sequence>
<feature type="binding site" evidence="4">
    <location>
        <position position="63"/>
    </location>
    <ligand>
        <name>substrate</name>
    </ligand>
</feature>
<dbReference type="RefSeq" id="WP_036649813.1">
    <property type="nucleotide sequence ID" value="NZ_JQCR01000002.1"/>
</dbReference>
<dbReference type="GO" id="GO:0009396">
    <property type="term" value="P:folic acid-containing compound biosynthetic process"/>
    <property type="evidence" value="ECO:0007669"/>
    <property type="project" value="TreeGrafter"/>
</dbReference>
<name>A0A098M9C8_9BACL</name>
<keyword evidence="7" id="KW-1185">Reference proteome</keyword>
<proteinExistence type="inferred from homology"/>
<gene>
    <name evidence="6" type="ORF">PWYN_07185</name>
</gene>
<comment type="cofactor">
    <cofactor evidence="5">
        <name>Mg(2+)</name>
        <dbReference type="ChEBI" id="CHEBI:18420"/>
    </cofactor>
</comment>
<reference evidence="6 7" key="1">
    <citation type="submission" date="2014-08" db="EMBL/GenBank/DDBJ databases">
        <authorList>
            <person name="den Bakker H.C."/>
        </authorList>
    </citation>
    <scope>NUCLEOTIDE SEQUENCE [LARGE SCALE GENOMIC DNA]</scope>
    <source>
        <strain evidence="6 7">DSM 18334</strain>
    </source>
</reference>
<dbReference type="GO" id="GO:0046872">
    <property type="term" value="F:metal ion binding"/>
    <property type="evidence" value="ECO:0007669"/>
    <property type="project" value="UniProtKB-KW"/>
</dbReference>
<keyword evidence="3 4" id="KW-0067">ATP-binding</keyword>
<dbReference type="NCBIfam" id="TIGR02727">
    <property type="entry name" value="MTHFS_bact"/>
    <property type="match status" value="1"/>
</dbReference>
<dbReference type="Proteomes" id="UP000029734">
    <property type="component" value="Unassembled WGS sequence"/>
</dbReference>
<dbReference type="GO" id="GO:0035999">
    <property type="term" value="P:tetrahydrofolate interconversion"/>
    <property type="evidence" value="ECO:0007669"/>
    <property type="project" value="TreeGrafter"/>
</dbReference>
<comment type="caution">
    <text evidence="6">The sequence shown here is derived from an EMBL/GenBank/DDBJ whole genome shotgun (WGS) entry which is preliminary data.</text>
</comment>
<reference evidence="6 7" key="2">
    <citation type="submission" date="2014-10" db="EMBL/GenBank/DDBJ databases">
        <title>Comparative genomics of the Paenibacillus odorifer group.</title>
        <authorList>
            <person name="Tsai Y.-C."/>
            <person name="Martin N."/>
            <person name="Korlach J."/>
            <person name="Wiedmann M."/>
        </authorList>
    </citation>
    <scope>NUCLEOTIDE SEQUENCE [LARGE SCALE GENOMIC DNA]</scope>
    <source>
        <strain evidence="6 7">DSM 18334</strain>
    </source>
</reference>
<organism evidence="6 7">
    <name type="scientific">Paenibacillus wynnii</name>
    <dbReference type="NCBI Taxonomy" id="268407"/>
    <lineage>
        <taxon>Bacteria</taxon>
        <taxon>Bacillati</taxon>
        <taxon>Bacillota</taxon>
        <taxon>Bacilli</taxon>
        <taxon>Bacillales</taxon>
        <taxon>Paenibacillaceae</taxon>
        <taxon>Paenibacillus</taxon>
    </lineage>
</organism>
<comment type="catalytic activity">
    <reaction evidence="5">
        <text>(6S)-5-formyl-5,6,7,8-tetrahydrofolate + ATP = (6R)-5,10-methenyltetrahydrofolate + ADP + phosphate</text>
        <dbReference type="Rhea" id="RHEA:10488"/>
        <dbReference type="ChEBI" id="CHEBI:30616"/>
        <dbReference type="ChEBI" id="CHEBI:43474"/>
        <dbReference type="ChEBI" id="CHEBI:57455"/>
        <dbReference type="ChEBI" id="CHEBI:57457"/>
        <dbReference type="ChEBI" id="CHEBI:456216"/>
        <dbReference type="EC" id="6.3.3.2"/>
    </reaction>
</comment>
<keyword evidence="5" id="KW-0460">Magnesium</keyword>
<dbReference type="SUPFAM" id="SSF100950">
    <property type="entry name" value="NagB/RpiA/CoA transferase-like"/>
    <property type="match status" value="1"/>
</dbReference>
<dbReference type="EMBL" id="JQCR01000002">
    <property type="protein sequence ID" value="KGE19155.1"/>
    <property type="molecule type" value="Genomic_DNA"/>
</dbReference>
<dbReference type="InterPro" id="IPR002698">
    <property type="entry name" value="FTHF_cligase"/>
</dbReference>